<dbReference type="GO" id="GO:0000978">
    <property type="term" value="F:RNA polymerase II cis-regulatory region sequence-specific DNA binding"/>
    <property type="evidence" value="ECO:0007669"/>
    <property type="project" value="TreeGrafter"/>
</dbReference>
<keyword evidence="3" id="KW-0805">Transcription regulation</keyword>
<organism evidence="8 9">
    <name type="scientific">Echria macrotheca</name>
    <dbReference type="NCBI Taxonomy" id="438768"/>
    <lineage>
        <taxon>Eukaryota</taxon>
        <taxon>Fungi</taxon>
        <taxon>Dikarya</taxon>
        <taxon>Ascomycota</taxon>
        <taxon>Pezizomycotina</taxon>
        <taxon>Sordariomycetes</taxon>
        <taxon>Sordariomycetidae</taxon>
        <taxon>Sordariales</taxon>
        <taxon>Schizotheciaceae</taxon>
        <taxon>Echria</taxon>
    </lineage>
</organism>
<dbReference type="SMART" id="SM00906">
    <property type="entry name" value="Fungal_trans"/>
    <property type="match status" value="1"/>
</dbReference>
<dbReference type="PANTHER" id="PTHR31944:SF131">
    <property type="entry name" value="HEME-RESPONSIVE ZINC FINGER TRANSCRIPTION FACTOR HAP1"/>
    <property type="match status" value="1"/>
</dbReference>
<evidence type="ECO:0000313" key="9">
    <source>
        <dbReference type="Proteomes" id="UP001239445"/>
    </source>
</evidence>
<dbReference type="GO" id="GO:0008270">
    <property type="term" value="F:zinc ion binding"/>
    <property type="evidence" value="ECO:0007669"/>
    <property type="project" value="InterPro"/>
</dbReference>
<dbReference type="GO" id="GO:0006351">
    <property type="term" value="P:DNA-templated transcription"/>
    <property type="evidence" value="ECO:0007669"/>
    <property type="project" value="InterPro"/>
</dbReference>
<dbReference type="Pfam" id="PF04082">
    <property type="entry name" value="Fungal_trans"/>
    <property type="match status" value="1"/>
</dbReference>
<evidence type="ECO:0000256" key="6">
    <source>
        <dbReference type="ARBA" id="ARBA00023242"/>
    </source>
</evidence>
<dbReference type="GO" id="GO:0005634">
    <property type="term" value="C:nucleus"/>
    <property type="evidence" value="ECO:0007669"/>
    <property type="project" value="TreeGrafter"/>
</dbReference>
<dbReference type="PANTHER" id="PTHR31944">
    <property type="entry name" value="HEME-RESPONSIVE ZINC FINGER TRANSCRIPTION FACTOR HAP1"/>
    <property type="match status" value="1"/>
</dbReference>
<keyword evidence="2" id="KW-0862">Zinc</keyword>
<name>A0AAJ0B9D1_9PEZI</name>
<keyword evidence="5" id="KW-0804">Transcription</keyword>
<gene>
    <name evidence="8" type="ORF">QBC47DRAFT_35165</name>
</gene>
<sequence length="408" mass="44647">MVLALGCQAAPDSFLASTGQSVDDWTDLFLNAAQFFLGQSPYLISTALTTFRTLCLSIMALMMEIVKGSELTHVVRLIGLLTHSARTLQLHRKTALLPNLSTSEAEIRRRIWVTVQLLDVDLALRSGTSFLHQDHDAEMPLAVDDPDFSLPDSTYQIKLAELLPTLAEIIKTVNSPTNSAVPYDMVCAWDKQLRQQLQDAEVALSMPPDGKNENSDKVRLQVNFLAMLVHRTLIALHQNYISEIGLSIAILHSSLKVLQVHQAWHTLAADGAGDQTRTVSSQTLFNALEPVGPAGVSSFSSSLPTWLVDLCHDHFTAAMFNVILALRRVDFEAVGKYQASSMDDSGSSDVASRPATWTVLRQNLELKHVRACRSAAHFREFFALAVAVGCLESIDAGEPMLPTTASPA</sequence>
<keyword evidence="6" id="KW-0539">Nucleus</keyword>
<dbReference type="GO" id="GO:0001228">
    <property type="term" value="F:DNA-binding transcription activator activity, RNA polymerase II-specific"/>
    <property type="evidence" value="ECO:0007669"/>
    <property type="project" value="TreeGrafter"/>
</dbReference>
<evidence type="ECO:0000256" key="2">
    <source>
        <dbReference type="ARBA" id="ARBA00022833"/>
    </source>
</evidence>
<keyword evidence="9" id="KW-1185">Reference proteome</keyword>
<dbReference type="CDD" id="cd12148">
    <property type="entry name" value="fungal_TF_MHR"/>
    <property type="match status" value="1"/>
</dbReference>
<evidence type="ECO:0000259" key="7">
    <source>
        <dbReference type="SMART" id="SM00906"/>
    </source>
</evidence>
<evidence type="ECO:0000256" key="5">
    <source>
        <dbReference type="ARBA" id="ARBA00023163"/>
    </source>
</evidence>
<keyword evidence="1" id="KW-0479">Metal-binding</keyword>
<evidence type="ECO:0000256" key="3">
    <source>
        <dbReference type="ARBA" id="ARBA00023015"/>
    </source>
</evidence>
<feature type="domain" description="Xylanolytic transcriptional activator regulatory" evidence="7">
    <location>
        <begin position="74"/>
        <end position="146"/>
    </location>
</feature>
<dbReference type="AlphaFoldDB" id="A0AAJ0B9D1"/>
<dbReference type="EMBL" id="MU839836">
    <property type="protein sequence ID" value="KAK1754100.1"/>
    <property type="molecule type" value="Genomic_DNA"/>
</dbReference>
<evidence type="ECO:0000256" key="1">
    <source>
        <dbReference type="ARBA" id="ARBA00022723"/>
    </source>
</evidence>
<protein>
    <recommendedName>
        <fullName evidence="7">Xylanolytic transcriptional activator regulatory domain-containing protein</fullName>
    </recommendedName>
</protein>
<reference evidence="8" key="1">
    <citation type="submission" date="2023-06" db="EMBL/GenBank/DDBJ databases">
        <title>Genome-scale phylogeny and comparative genomics of the fungal order Sordariales.</title>
        <authorList>
            <consortium name="Lawrence Berkeley National Laboratory"/>
            <person name="Hensen N."/>
            <person name="Bonometti L."/>
            <person name="Westerberg I."/>
            <person name="Brannstrom I.O."/>
            <person name="Guillou S."/>
            <person name="Cros-Aarteil S."/>
            <person name="Calhoun S."/>
            <person name="Haridas S."/>
            <person name="Kuo A."/>
            <person name="Mondo S."/>
            <person name="Pangilinan J."/>
            <person name="Riley R."/>
            <person name="Labutti K."/>
            <person name="Andreopoulos B."/>
            <person name="Lipzen A."/>
            <person name="Chen C."/>
            <person name="Yanf M."/>
            <person name="Daum C."/>
            <person name="Ng V."/>
            <person name="Clum A."/>
            <person name="Steindorff A."/>
            <person name="Ohm R."/>
            <person name="Martin F."/>
            <person name="Silar P."/>
            <person name="Natvig D."/>
            <person name="Lalanne C."/>
            <person name="Gautier V."/>
            <person name="Ament-Velasquez S.L."/>
            <person name="Kruys A."/>
            <person name="Hutchinson M.I."/>
            <person name="Powell A.J."/>
            <person name="Barry K."/>
            <person name="Miller A.N."/>
            <person name="Grigoriev I.V."/>
            <person name="Debuchy R."/>
            <person name="Gladieux P."/>
            <person name="Thoren M.H."/>
            <person name="Johannesson H."/>
        </authorList>
    </citation>
    <scope>NUCLEOTIDE SEQUENCE</scope>
    <source>
        <strain evidence="8">PSN4</strain>
    </source>
</reference>
<proteinExistence type="predicted"/>
<accession>A0AAJ0B9D1</accession>
<dbReference type="InterPro" id="IPR051430">
    <property type="entry name" value="Fungal_TF_Env_Response"/>
</dbReference>
<comment type="caution">
    <text evidence="8">The sequence shown here is derived from an EMBL/GenBank/DDBJ whole genome shotgun (WGS) entry which is preliminary data.</text>
</comment>
<evidence type="ECO:0000256" key="4">
    <source>
        <dbReference type="ARBA" id="ARBA00023125"/>
    </source>
</evidence>
<evidence type="ECO:0000313" key="8">
    <source>
        <dbReference type="EMBL" id="KAK1754100.1"/>
    </source>
</evidence>
<dbReference type="Proteomes" id="UP001239445">
    <property type="component" value="Unassembled WGS sequence"/>
</dbReference>
<dbReference type="InterPro" id="IPR007219">
    <property type="entry name" value="XnlR_reg_dom"/>
</dbReference>
<keyword evidence="4" id="KW-0238">DNA-binding</keyword>